<proteinExistence type="predicted"/>
<dbReference type="GO" id="GO:0004252">
    <property type="term" value="F:serine-type endopeptidase activity"/>
    <property type="evidence" value="ECO:0007669"/>
    <property type="project" value="InterPro"/>
</dbReference>
<feature type="compositionally biased region" description="Low complexity" evidence="2">
    <location>
        <begin position="71"/>
        <end position="84"/>
    </location>
</feature>
<dbReference type="InterPro" id="IPR001254">
    <property type="entry name" value="Trypsin_dom"/>
</dbReference>
<evidence type="ECO:0000313" key="6">
    <source>
        <dbReference type="Proteomes" id="UP000638313"/>
    </source>
</evidence>
<dbReference type="InterPro" id="IPR043504">
    <property type="entry name" value="Peptidase_S1_PA_chymotrypsin"/>
</dbReference>
<dbReference type="InterPro" id="IPR050966">
    <property type="entry name" value="Glutamyl_endopeptidase"/>
</dbReference>
<evidence type="ECO:0000256" key="2">
    <source>
        <dbReference type="SAM" id="MobiDB-lite"/>
    </source>
</evidence>
<sequence length="303" mass="30822">MRMNVRRPLAPAGYAAVLGLVAVLVAVGLLVARKGLAFDAPVADGDGNGHFAQPSAAAEETAQAMRTAVRAGTPAAASPAPASAGGQGTAAEAAPLPYVGTFFYTGQGAPDHGCTGTVVHSPRGDVVVTAAHCVHQGGFRTDLAFVPGYHDGTAPYGVWLPVSVDVDPAWADSQDPDHDVAYLRVRAAGPEAVRRPVERLTGAATPVFGASREGAVRVLGYPNGEDAPVACAGRVEPEGDTQLRFPCPGLPNGTSGSPFLTGDGRLVGVLGGKDTGGDDEVSYSPYLGGAAERLYRRATGLND</sequence>
<keyword evidence="6" id="KW-1185">Reference proteome</keyword>
<dbReference type="Proteomes" id="UP000638313">
    <property type="component" value="Unassembled WGS sequence"/>
</dbReference>
<dbReference type="InterPro" id="IPR009003">
    <property type="entry name" value="Peptidase_S1_PA"/>
</dbReference>
<evidence type="ECO:0000256" key="3">
    <source>
        <dbReference type="SAM" id="Phobius"/>
    </source>
</evidence>
<evidence type="ECO:0000313" key="5">
    <source>
        <dbReference type="EMBL" id="GHF43961.1"/>
    </source>
</evidence>
<dbReference type="SUPFAM" id="SSF50494">
    <property type="entry name" value="Trypsin-like serine proteases"/>
    <property type="match status" value="1"/>
</dbReference>
<reference evidence="5" key="2">
    <citation type="submission" date="2020-09" db="EMBL/GenBank/DDBJ databases">
        <authorList>
            <person name="Sun Q."/>
            <person name="Ohkuma M."/>
        </authorList>
    </citation>
    <scope>NUCLEOTIDE SEQUENCE</scope>
    <source>
        <strain evidence="5">JCM 4059</strain>
    </source>
</reference>
<organism evidence="5 6">
    <name type="scientific">Streptomyces mashuensis</name>
    <dbReference type="NCBI Taxonomy" id="33904"/>
    <lineage>
        <taxon>Bacteria</taxon>
        <taxon>Bacillati</taxon>
        <taxon>Actinomycetota</taxon>
        <taxon>Actinomycetes</taxon>
        <taxon>Kitasatosporales</taxon>
        <taxon>Streptomycetaceae</taxon>
        <taxon>Streptomyces</taxon>
    </lineage>
</organism>
<evidence type="ECO:0000259" key="4">
    <source>
        <dbReference type="PROSITE" id="PS50240"/>
    </source>
</evidence>
<dbReference type="EMBL" id="BNBD01000004">
    <property type="protein sequence ID" value="GHF43961.1"/>
    <property type="molecule type" value="Genomic_DNA"/>
</dbReference>
<gene>
    <name evidence="5" type="ORF">GCM10010218_26580</name>
</gene>
<dbReference type="GO" id="GO:0006508">
    <property type="term" value="P:proteolysis"/>
    <property type="evidence" value="ECO:0007669"/>
    <property type="project" value="InterPro"/>
</dbReference>
<dbReference type="PANTHER" id="PTHR15462">
    <property type="entry name" value="SERINE PROTEASE"/>
    <property type="match status" value="1"/>
</dbReference>
<feature type="region of interest" description="Disordered" evidence="2">
    <location>
        <begin position="66"/>
        <end position="90"/>
    </location>
</feature>
<accession>A0A919B3B5</accession>
<keyword evidence="3" id="KW-0812">Transmembrane</keyword>
<dbReference type="PROSITE" id="PS50240">
    <property type="entry name" value="TRYPSIN_DOM"/>
    <property type="match status" value="1"/>
</dbReference>
<evidence type="ECO:0000256" key="1">
    <source>
        <dbReference type="ARBA" id="ARBA00022729"/>
    </source>
</evidence>
<dbReference type="PROSITE" id="PS00134">
    <property type="entry name" value="TRYPSIN_HIS"/>
    <property type="match status" value="1"/>
</dbReference>
<dbReference type="AlphaFoldDB" id="A0A919B3B5"/>
<reference evidence="5" key="1">
    <citation type="journal article" date="2014" name="Int. J. Syst. Evol. Microbiol.">
        <title>Complete genome sequence of Corynebacterium casei LMG S-19264T (=DSM 44701T), isolated from a smear-ripened cheese.</title>
        <authorList>
            <consortium name="US DOE Joint Genome Institute (JGI-PGF)"/>
            <person name="Walter F."/>
            <person name="Albersmeier A."/>
            <person name="Kalinowski J."/>
            <person name="Ruckert C."/>
        </authorList>
    </citation>
    <scope>NUCLEOTIDE SEQUENCE</scope>
    <source>
        <strain evidence="5">JCM 4059</strain>
    </source>
</reference>
<comment type="caution">
    <text evidence="5">The sequence shown here is derived from an EMBL/GenBank/DDBJ whole genome shotgun (WGS) entry which is preliminary data.</text>
</comment>
<feature type="transmembrane region" description="Helical" evidence="3">
    <location>
        <begin position="12"/>
        <end position="32"/>
    </location>
</feature>
<dbReference type="InterPro" id="IPR018114">
    <property type="entry name" value="TRYPSIN_HIS"/>
</dbReference>
<keyword evidence="1" id="KW-0732">Signal</keyword>
<dbReference type="Gene3D" id="2.40.10.10">
    <property type="entry name" value="Trypsin-like serine proteases"/>
    <property type="match status" value="2"/>
</dbReference>
<protein>
    <recommendedName>
        <fullName evidence="4">Peptidase S1 domain-containing protein</fullName>
    </recommendedName>
</protein>
<dbReference type="Pfam" id="PF13365">
    <property type="entry name" value="Trypsin_2"/>
    <property type="match status" value="1"/>
</dbReference>
<dbReference type="RefSeq" id="WP_190129715.1">
    <property type="nucleotide sequence ID" value="NZ_BNBD01000004.1"/>
</dbReference>
<feature type="domain" description="Peptidase S1" evidence="4">
    <location>
        <begin position="83"/>
        <end position="303"/>
    </location>
</feature>
<keyword evidence="3" id="KW-0472">Membrane</keyword>
<keyword evidence="3" id="KW-1133">Transmembrane helix</keyword>
<name>A0A919B3B5_9ACTN</name>